<dbReference type="Gene3D" id="2.40.160.20">
    <property type="match status" value="1"/>
</dbReference>
<dbReference type="OrthoDB" id="627554at2"/>
<dbReference type="EMBL" id="PYGC01000002">
    <property type="protein sequence ID" value="PSK84269.1"/>
    <property type="molecule type" value="Genomic_DNA"/>
</dbReference>
<evidence type="ECO:0000313" key="2">
    <source>
        <dbReference type="EMBL" id="PSK84269.1"/>
    </source>
</evidence>
<dbReference type="RefSeq" id="WP_106540878.1">
    <property type="nucleotide sequence ID" value="NZ_BLAU01000001.1"/>
</dbReference>
<proteinExistence type="predicted"/>
<dbReference type="AlphaFoldDB" id="A0A2P8CH78"/>
<evidence type="ECO:0000313" key="3">
    <source>
        <dbReference type="Proteomes" id="UP000240621"/>
    </source>
</evidence>
<dbReference type="Pfam" id="PF09411">
    <property type="entry name" value="PagL"/>
    <property type="match status" value="1"/>
</dbReference>
<dbReference type="EMBL" id="BLAU01000001">
    <property type="protein sequence ID" value="GET20444.1"/>
    <property type="molecule type" value="Genomic_DNA"/>
</dbReference>
<keyword evidence="4" id="KW-1185">Reference proteome</keyword>
<reference evidence="2 3" key="1">
    <citation type="submission" date="2018-03" db="EMBL/GenBank/DDBJ databases">
        <title>Genomic Encyclopedia of Archaeal and Bacterial Type Strains, Phase II (KMG-II): from individual species to whole genera.</title>
        <authorList>
            <person name="Goeker M."/>
        </authorList>
    </citation>
    <scope>NUCLEOTIDE SEQUENCE [LARGE SCALE GENOMIC DNA]</scope>
    <source>
        <strain evidence="2 3">DSM 27267</strain>
    </source>
</reference>
<evidence type="ECO:0000313" key="1">
    <source>
        <dbReference type="EMBL" id="GET20444.1"/>
    </source>
</evidence>
<dbReference type="Proteomes" id="UP000396862">
    <property type="component" value="Unassembled WGS sequence"/>
</dbReference>
<dbReference type="Proteomes" id="UP000240621">
    <property type="component" value="Unassembled WGS sequence"/>
</dbReference>
<name>A0A2P8CH78_9BACT</name>
<protein>
    <submittedName>
        <fullName evidence="2">Lipid A 3-O-deacylase PagL</fullName>
    </submittedName>
</protein>
<reference evidence="1 4" key="2">
    <citation type="submission" date="2019-10" db="EMBL/GenBank/DDBJ databases">
        <title>Prolixibacter strains distinguished by the presence of nitrate reductase genes were adept at nitrate-dependent anaerobic corrosion of metallic iron and carbon steel.</title>
        <authorList>
            <person name="Iino T."/>
            <person name="Shono N."/>
            <person name="Ito K."/>
            <person name="Nakamura R."/>
            <person name="Sueoka K."/>
            <person name="Harayama S."/>
            <person name="Ohkuma M."/>
        </authorList>
    </citation>
    <scope>NUCLEOTIDE SEQUENCE [LARGE SCALE GENOMIC DNA]</scope>
    <source>
        <strain evidence="1 4">MIC1-1</strain>
    </source>
</reference>
<comment type="caution">
    <text evidence="2">The sequence shown here is derived from an EMBL/GenBank/DDBJ whole genome shotgun (WGS) entry which is preliminary data.</text>
</comment>
<evidence type="ECO:0000313" key="4">
    <source>
        <dbReference type="Proteomes" id="UP000396862"/>
    </source>
</evidence>
<accession>A0A2P8CH78</accession>
<sequence length="399" mass="45532">MKKFIVLLFLLISVQLYGKGLLGDTLRAKVQKHLFIGLKYAPGFVMQTSNFFRGYNENSAPIDHNYSGTIILGWQSYGDREWEQYYGYPAYGIGFYTATYPGESGELGKPVALYGFFRGPFKRFNKVALNYTVGLGLTYNWKPYDPVTNPFNTVIGSKETVYIEFGTNVSVPLSKHFELVAGGQFNHFSNGSLKKPNKGINLVAPFVQLNYQFNERPEFKWQPPAPISKIWETNLAVGYGVKQLQLDISKMPGVSPWNDKLFNACNLSLNFQRPVSHIVKAGFGTDVVYDETFNTTLAFDEQNNPYKVHGNFWDGISLGFFGSAEFYLNRFAVWTQLGYYVIRKNDNEDGHKLYQVVGLKFFFHKNTFAAIGLRATQFSNADYIAWTIGHRIKWTRKSR</sequence>
<organism evidence="2 3">
    <name type="scientific">Prolixibacter denitrificans</name>
    <dbReference type="NCBI Taxonomy" id="1541063"/>
    <lineage>
        <taxon>Bacteria</taxon>
        <taxon>Pseudomonadati</taxon>
        <taxon>Bacteroidota</taxon>
        <taxon>Bacteroidia</taxon>
        <taxon>Marinilabiliales</taxon>
        <taxon>Prolixibacteraceae</taxon>
        <taxon>Prolixibacter</taxon>
    </lineage>
</organism>
<dbReference type="InterPro" id="IPR018550">
    <property type="entry name" value="Lipid-A_deacylase-rel"/>
</dbReference>
<gene>
    <name evidence="2" type="ORF">CLV93_10253</name>
    <name evidence="1" type="ORF">JCM18694_06900</name>
</gene>